<dbReference type="GO" id="GO:0051087">
    <property type="term" value="F:protein-folding chaperone binding"/>
    <property type="evidence" value="ECO:0007669"/>
    <property type="project" value="InterPro"/>
</dbReference>
<protein>
    <recommendedName>
        <fullName evidence="3">BAG domain-containing protein</fullName>
    </recommendedName>
</protein>
<keyword evidence="1" id="KW-0175">Coiled coil</keyword>
<reference evidence="4" key="2">
    <citation type="submission" date="2021-10" db="EMBL/GenBank/DDBJ databases">
        <title>Phylogenomics reveals ancestral predisposition of the termite-cultivated fungus Termitomyces towards a domesticated lifestyle.</title>
        <authorList>
            <person name="Auxier B."/>
            <person name="Grum-Grzhimaylo A."/>
            <person name="Cardenas M.E."/>
            <person name="Lodge J.D."/>
            <person name="Laessoe T."/>
            <person name="Pedersen O."/>
            <person name="Smith M.E."/>
            <person name="Kuyper T.W."/>
            <person name="Franco-Molano E.A."/>
            <person name="Baroni T.J."/>
            <person name="Aanen D.K."/>
        </authorList>
    </citation>
    <scope>NUCLEOTIDE SEQUENCE</scope>
    <source>
        <strain evidence="4">AP01</strain>
        <tissue evidence="4">Mycelium</tissue>
    </source>
</reference>
<organism evidence="4 5">
    <name type="scientific">Asterophora parasitica</name>
    <dbReference type="NCBI Taxonomy" id="117018"/>
    <lineage>
        <taxon>Eukaryota</taxon>
        <taxon>Fungi</taxon>
        <taxon>Dikarya</taxon>
        <taxon>Basidiomycota</taxon>
        <taxon>Agaricomycotina</taxon>
        <taxon>Agaricomycetes</taxon>
        <taxon>Agaricomycetidae</taxon>
        <taxon>Agaricales</taxon>
        <taxon>Tricholomatineae</taxon>
        <taxon>Lyophyllaceae</taxon>
        <taxon>Asterophora</taxon>
    </lineage>
</organism>
<dbReference type="InterPro" id="IPR003103">
    <property type="entry name" value="BAG_domain"/>
</dbReference>
<evidence type="ECO:0000259" key="3">
    <source>
        <dbReference type="PROSITE" id="PS51035"/>
    </source>
</evidence>
<dbReference type="AlphaFoldDB" id="A0A9P7GA42"/>
<evidence type="ECO:0000313" key="4">
    <source>
        <dbReference type="EMBL" id="KAG5646056.1"/>
    </source>
</evidence>
<feature type="region of interest" description="Disordered" evidence="2">
    <location>
        <begin position="609"/>
        <end position="717"/>
    </location>
</feature>
<dbReference type="Pfam" id="PF02179">
    <property type="entry name" value="BAG"/>
    <property type="match status" value="1"/>
</dbReference>
<evidence type="ECO:0000313" key="5">
    <source>
        <dbReference type="Proteomes" id="UP000775547"/>
    </source>
</evidence>
<gene>
    <name evidence="4" type="ORF">DXG03_004479</name>
</gene>
<dbReference type="Gene3D" id="1.20.58.120">
    <property type="entry name" value="BAG domain"/>
    <property type="match status" value="1"/>
</dbReference>
<feature type="compositionally biased region" description="Basic and acidic residues" evidence="2">
    <location>
        <begin position="775"/>
        <end position="786"/>
    </location>
</feature>
<accession>A0A9P7GA42</accession>
<feature type="compositionally biased region" description="Low complexity" evidence="2">
    <location>
        <begin position="647"/>
        <end position="662"/>
    </location>
</feature>
<dbReference type="Proteomes" id="UP000775547">
    <property type="component" value="Unassembled WGS sequence"/>
</dbReference>
<feature type="region of interest" description="Disordered" evidence="2">
    <location>
        <begin position="753"/>
        <end position="797"/>
    </location>
</feature>
<comment type="caution">
    <text evidence="4">The sequence shown here is derived from an EMBL/GenBank/DDBJ whole genome shotgun (WGS) entry which is preliminary data.</text>
</comment>
<keyword evidence="5" id="KW-1185">Reference proteome</keyword>
<sequence length="797" mass="85371">MMPYYAPASRLSSSFPYPQAPLNNPRDRYLAALAEAKAAEAEYLAAEAVQREEEALRRRLEEIQLRKQEENLYLRSRCGRTPYALDLQAPTPISRYGGTYPSYGHDNLVNLSHQVEKEERLRFLVLKVEAEAEVRRQAEELRRKRQEKAALLLQQEREQAHVAAFLERHAAKVRQSPGHQPHRHRQVPNQPFRQPLVLHPSLLALLGSYAVTATNGPAPVKPVCPRLHPTLVSGANVPPQTPAQPSFEKEGEVINELLGQLLGVQPTSRAPAPAPVAAPTPVQPAAAKPELPLAEGTYNFLLGGNPQKADLAPFINLFNHHLDQNETSKSDQVAPEDRVSLDGAAMLQQFVDLFTPPAPPTARQQSNAQASGSGSSPKPSSSTASPIVTPAPSVPKSSPFTEETLKQQLEARLNNEYSSEVRDTIQAIIASLQDSSTTSSPTSTKAESSKGKGKGKAIEAPGDAPTAAPTSKDLLNSMNDVRSIDAAFQALSADFTFPSTLDFLAAHIVPGSPAFSGSESSATVHLAYTSRNHPVRFYEQALSALLTQLDAVQSFGNDDLRNMRREVVSRVERALEELEAEVDGRWRTRLSKEAKAVKIEVTDPVATPEPVATTVSKPVPSAETVPATTTPESKAEIPEEPAAPVDETSTPSPTPEATTTPESKAEVTEEPVAPVDETSASSPTAEATTAAPESTSDSAAAAAYTPPSSEVSSLADSEISITTAKTSTTDATTHASTSLAASVATIKGYDVEYPADDASDSTESGDEFLLAATDDVPKRPNSKDNEDAGSDWSEVEA</sequence>
<dbReference type="InterPro" id="IPR036533">
    <property type="entry name" value="BAG_dom_sf"/>
</dbReference>
<feature type="coiled-coil region" evidence="1">
    <location>
        <begin position="127"/>
        <end position="158"/>
    </location>
</feature>
<feature type="compositionally biased region" description="Low complexity" evidence="2">
    <location>
        <begin position="364"/>
        <end position="386"/>
    </location>
</feature>
<dbReference type="SUPFAM" id="SSF63491">
    <property type="entry name" value="BAG domain"/>
    <property type="match status" value="1"/>
</dbReference>
<feature type="compositionally biased region" description="Low complexity" evidence="2">
    <location>
        <begin position="432"/>
        <end position="446"/>
    </location>
</feature>
<dbReference type="OrthoDB" id="333905at2759"/>
<dbReference type="PROSITE" id="PS51035">
    <property type="entry name" value="BAG"/>
    <property type="match status" value="1"/>
</dbReference>
<reference evidence="4" key="1">
    <citation type="submission" date="2020-07" db="EMBL/GenBank/DDBJ databases">
        <authorList>
            <person name="Nieuwenhuis M."/>
            <person name="Van De Peppel L.J.J."/>
        </authorList>
    </citation>
    <scope>NUCLEOTIDE SEQUENCE</scope>
    <source>
        <strain evidence="4">AP01</strain>
        <tissue evidence="4">Mycelium</tissue>
    </source>
</reference>
<feature type="compositionally biased region" description="Acidic residues" evidence="2">
    <location>
        <begin position="753"/>
        <end position="766"/>
    </location>
</feature>
<feature type="compositionally biased region" description="Acidic residues" evidence="2">
    <location>
        <begin position="787"/>
        <end position="797"/>
    </location>
</feature>
<dbReference type="EMBL" id="JABCKV010000027">
    <property type="protein sequence ID" value="KAG5646056.1"/>
    <property type="molecule type" value="Genomic_DNA"/>
</dbReference>
<feature type="compositionally biased region" description="Low complexity" evidence="2">
    <location>
        <begin position="677"/>
        <end position="710"/>
    </location>
</feature>
<feature type="region of interest" description="Disordered" evidence="2">
    <location>
        <begin position="354"/>
        <end position="402"/>
    </location>
</feature>
<name>A0A9P7GA42_9AGAR</name>
<proteinExistence type="predicted"/>
<evidence type="ECO:0000256" key="2">
    <source>
        <dbReference type="SAM" id="MobiDB-lite"/>
    </source>
</evidence>
<feature type="domain" description="BAG" evidence="3">
    <location>
        <begin position="542"/>
        <end position="582"/>
    </location>
</feature>
<evidence type="ECO:0000256" key="1">
    <source>
        <dbReference type="SAM" id="Coils"/>
    </source>
</evidence>
<feature type="region of interest" description="Disordered" evidence="2">
    <location>
        <begin position="432"/>
        <end position="471"/>
    </location>
</feature>